<protein>
    <submittedName>
        <fullName evidence="2">Uncharacterized protein</fullName>
    </submittedName>
</protein>
<reference evidence="2 3" key="1">
    <citation type="journal article" date="2022" name="bioRxiv">
        <title>Genomics of Preaxostyla Flagellates Illuminates Evolutionary Transitions and the Path Towards Mitochondrial Loss.</title>
        <authorList>
            <person name="Novak L.V.F."/>
            <person name="Treitli S.C."/>
            <person name="Pyrih J."/>
            <person name="Halakuc P."/>
            <person name="Pipaliya S.V."/>
            <person name="Vacek V."/>
            <person name="Brzon O."/>
            <person name="Soukal P."/>
            <person name="Eme L."/>
            <person name="Dacks J.B."/>
            <person name="Karnkowska A."/>
            <person name="Elias M."/>
            <person name="Hampl V."/>
        </authorList>
    </citation>
    <scope>NUCLEOTIDE SEQUENCE [LARGE SCALE GENOMIC DNA]</scope>
    <source>
        <strain evidence="2">NAU3</strain>
        <tissue evidence="2">Gut</tissue>
    </source>
</reference>
<feature type="region of interest" description="Disordered" evidence="1">
    <location>
        <begin position="1"/>
        <end position="35"/>
    </location>
</feature>
<name>A0ABQ9WQK0_9EUKA</name>
<dbReference type="EMBL" id="JARBJD010000484">
    <property type="protein sequence ID" value="KAK2941613.1"/>
    <property type="molecule type" value="Genomic_DNA"/>
</dbReference>
<feature type="compositionally biased region" description="Polar residues" evidence="1">
    <location>
        <begin position="1"/>
        <end position="19"/>
    </location>
</feature>
<sequence>MEIQLRQTTDSGLKSSHSCQAIRRSSHSDGPFTESSLLPIQTDVEIVGNGTESVHLTLDELPRPHTTQLTAQLEVEAGANLTLRSMTLVPSTSSSPLVTMNEEGNLFVKNGSSALIVVSELDPHTDTLFLTISRSHTDSVDGSVQSGSCVEGQTSGSISIRFCKFGGCSSNGRAGAIYIVRTDERSRLSMEGCQFEKNKAGTCLNTAERKDSTCLSLGLLPNLLPYSRLSDLTLQFLLGSRLHNNVHTAVIATSLFNETMTPFFLKNASVSVLLHIQCVISVTQPNNESLLPSQYFTFTEVSHFPSSELKNTAFSVDEDSSISLTSVNITFTNKTLLILSSIRQDDPLIWDVTISSGLSLDGVFCAACDQRMMETSLGFALQCPVNGGFAFCPLCNVTILESEFTLLSPAWGVDCEATATDANGAAIGRGGAICVTGTTTAKNPVYMISFAVSSSGSNDAKCRFSIYPCETLDHAFRHLKLFYPDNTIYPRSAHLDANLTMTSISFENENMTLRGGNYLKITSTGAAGTNMFVIKGDSRLTMQSISYVLLPLISYRPTPLQEGGLGSAPFSITNSSFTNLTLVDSSIIVAETSGDVTFQKTNFTAIQNVSEKGVGTAVSKGTTRRASREDTSLAETHKWRTGSIVYWLFSPSEVIVVNASDSNAPWNRPLNSLEVITVSSPSSLEEMMTVNDKREVRSSSTTQQTVTVALDSGDHSQRGDLTFLEWWKYSFCFTVRCGFRISVAELVLAVVVHTGLVSADLSHRWVSVAHGMRVEFD</sequence>
<keyword evidence="3" id="KW-1185">Reference proteome</keyword>
<evidence type="ECO:0000256" key="1">
    <source>
        <dbReference type="SAM" id="MobiDB-lite"/>
    </source>
</evidence>
<gene>
    <name evidence="2" type="ORF">BLNAU_23490</name>
</gene>
<accession>A0ABQ9WQK0</accession>
<evidence type="ECO:0000313" key="2">
    <source>
        <dbReference type="EMBL" id="KAK2941613.1"/>
    </source>
</evidence>
<dbReference type="Proteomes" id="UP001281761">
    <property type="component" value="Unassembled WGS sequence"/>
</dbReference>
<organism evidence="2 3">
    <name type="scientific">Blattamonas nauphoetae</name>
    <dbReference type="NCBI Taxonomy" id="2049346"/>
    <lineage>
        <taxon>Eukaryota</taxon>
        <taxon>Metamonada</taxon>
        <taxon>Preaxostyla</taxon>
        <taxon>Oxymonadida</taxon>
        <taxon>Blattamonas</taxon>
    </lineage>
</organism>
<evidence type="ECO:0000313" key="3">
    <source>
        <dbReference type="Proteomes" id="UP001281761"/>
    </source>
</evidence>
<comment type="caution">
    <text evidence="2">The sequence shown here is derived from an EMBL/GenBank/DDBJ whole genome shotgun (WGS) entry which is preliminary data.</text>
</comment>
<proteinExistence type="predicted"/>